<dbReference type="EMBL" id="JAODUO010000010">
    <property type="protein sequence ID" value="KAK2193583.1"/>
    <property type="molecule type" value="Genomic_DNA"/>
</dbReference>
<keyword evidence="2" id="KW-1185">Reference proteome</keyword>
<organism evidence="1 2">
    <name type="scientific">Ridgeia piscesae</name>
    <name type="common">Tubeworm</name>
    <dbReference type="NCBI Taxonomy" id="27915"/>
    <lineage>
        <taxon>Eukaryota</taxon>
        <taxon>Metazoa</taxon>
        <taxon>Spiralia</taxon>
        <taxon>Lophotrochozoa</taxon>
        <taxon>Annelida</taxon>
        <taxon>Polychaeta</taxon>
        <taxon>Sedentaria</taxon>
        <taxon>Canalipalpata</taxon>
        <taxon>Sabellida</taxon>
        <taxon>Siboglinidae</taxon>
        <taxon>Ridgeia</taxon>
    </lineage>
</organism>
<dbReference type="Gene3D" id="3.80.10.10">
    <property type="entry name" value="Ribonuclease Inhibitor"/>
    <property type="match status" value="1"/>
</dbReference>
<comment type="caution">
    <text evidence="1">The sequence shown here is derived from an EMBL/GenBank/DDBJ whole genome shotgun (WGS) entry which is preliminary data.</text>
</comment>
<reference evidence="1" key="1">
    <citation type="journal article" date="2023" name="Mol. Biol. Evol.">
        <title>Third-Generation Sequencing Reveals the Adaptive Role of the Epigenome in Three Deep-Sea Polychaetes.</title>
        <authorList>
            <person name="Perez M."/>
            <person name="Aroh O."/>
            <person name="Sun Y."/>
            <person name="Lan Y."/>
            <person name="Juniper S.K."/>
            <person name="Young C.R."/>
            <person name="Angers B."/>
            <person name="Qian P.Y."/>
        </authorList>
    </citation>
    <scope>NUCLEOTIDE SEQUENCE</scope>
    <source>
        <strain evidence="1">R07B-5</strain>
    </source>
</reference>
<evidence type="ECO:0000313" key="1">
    <source>
        <dbReference type="EMBL" id="KAK2193583.1"/>
    </source>
</evidence>
<sequence>MLRPSLNHGSIWQHDDDDDDPTFVTDVGVCILACYCPLTSVVLSGVTRITDKSVFALANSCPYLEELHLNGCTQVSRVALTYLVGGSHLPCGQCNSCLSCLVTLTVSRVALTYLVGGSHLPCGQFHSCLSCLVTLIVSRMALTYLVDCCIPRVHYTHRVPNLAPEQLMARNLDTGEFCRADLMHVG</sequence>
<evidence type="ECO:0000313" key="2">
    <source>
        <dbReference type="Proteomes" id="UP001209878"/>
    </source>
</evidence>
<protein>
    <submittedName>
        <fullName evidence="1">Uncharacterized protein</fullName>
    </submittedName>
</protein>
<dbReference type="AlphaFoldDB" id="A0AAD9UL75"/>
<gene>
    <name evidence="1" type="ORF">NP493_11g04004</name>
</gene>
<dbReference type="SMART" id="SM00367">
    <property type="entry name" value="LRR_CC"/>
    <property type="match status" value="2"/>
</dbReference>
<dbReference type="Proteomes" id="UP001209878">
    <property type="component" value="Unassembled WGS sequence"/>
</dbReference>
<dbReference type="InterPro" id="IPR006553">
    <property type="entry name" value="Leu-rich_rpt_Cys-con_subtyp"/>
</dbReference>
<name>A0AAD9UL75_RIDPI</name>
<accession>A0AAD9UL75</accession>
<dbReference type="InterPro" id="IPR032675">
    <property type="entry name" value="LRR_dom_sf"/>
</dbReference>
<dbReference type="SUPFAM" id="SSF52047">
    <property type="entry name" value="RNI-like"/>
    <property type="match status" value="1"/>
</dbReference>
<proteinExistence type="predicted"/>